<keyword evidence="1" id="KW-0347">Helicase</keyword>
<dbReference type="EMBL" id="NTFS01000801">
    <property type="protein sequence ID" value="PAX45638.1"/>
    <property type="molecule type" value="Genomic_DNA"/>
</dbReference>
<keyword evidence="1" id="KW-0547">Nucleotide-binding</keyword>
<evidence type="ECO:0000313" key="1">
    <source>
        <dbReference type="EMBL" id="PAX45638.1"/>
    </source>
</evidence>
<dbReference type="GO" id="GO:0004386">
    <property type="term" value="F:helicase activity"/>
    <property type="evidence" value="ECO:0007669"/>
    <property type="project" value="UniProtKB-KW"/>
</dbReference>
<comment type="caution">
    <text evidence="1">The sequence shown here is derived from an EMBL/GenBank/DDBJ whole genome shotgun (WGS) entry which is preliminary data.</text>
</comment>
<organism evidence="1 2">
    <name type="scientific">Brunnivagina elsteri CCALA 953</name>
    <dbReference type="NCBI Taxonomy" id="987040"/>
    <lineage>
        <taxon>Bacteria</taxon>
        <taxon>Bacillati</taxon>
        <taxon>Cyanobacteriota</taxon>
        <taxon>Cyanophyceae</taxon>
        <taxon>Nostocales</taxon>
        <taxon>Calotrichaceae</taxon>
        <taxon>Brunnivagina</taxon>
    </lineage>
</organism>
<protein>
    <submittedName>
        <fullName evidence="1">Helicase</fullName>
    </submittedName>
</protein>
<reference evidence="1 2" key="1">
    <citation type="submission" date="2017-08" db="EMBL/GenBank/DDBJ databases">
        <title>Draft genome sequence of filamentous cyanobacterium Calothrix elsteri CCALA 953.</title>
        <authorList>
            <person name="Gagunashvili A.N."/>
            <person name="Elster J."/>
            <person name="Andresson O.S."/>
        </authorList>
    </citation>
    <scope>NUCLEOTIDE SEQUENCE [LARGE SCALE GENOMIC DNA]</scope>
    <source>
        <strain evidence="1 2">CCALA 953</strain>
    </source>
</reference>
<keyword evidence="1" id="KW-0378">Hydrolase</keyword>
<name>A0A2A2T9Q1_9CYAN</name>
<keyword evidence="2" id="KW-1185">Reference proteome</keyword>
<gene>
    <name evidence="1" type="ORF">CK510_30775</name>
</gene>
<dbReference type="Proteomes" id="UP000218238">
    <property type="component" value="Unassembled WGS sequence"/>
</dbReference>
<proteinExistence type="predicted"/>
<evidence type="ECO:0000313" key="2">
    <source>
        <dbReference type="Proteomes" id="UP000218238"/>
    </source>
</evidence>
<keyword evidence="1" id="KW-0067">ATP-binding</keyword>
<dbReference type="AlphaFoldDB" id="A0A2A2T9Q1"/>
<sequence length="246" mass="27961">MIEAEVHLSLHNFLRSQTGFPAWHHHLTMARLVARALRVGRSALIQVGAVCGYQGRYRTSFVASALMWRSGVVIVAPEAIQQRLLKIEIPSLQQWLQVNKPIRTGDAWVGDGFQGILITSPEAWLKAQFAGNNAFPPDIPTIIDGVDDLEDWVRDRLTITLVPQDWEELILASPENAKIIRNARIDLASKILQHPTNPYECYLISDKEIEILQRLYSVLNITCLPDIWKKFYYLFQHISTPLSLSP</sequence>
<feature type="non-terminal residue" evidence="1">
    <location>
        <position position="246"/>
    </location>
</feature>
<accession>A0A2A2T9Q1</accession>